<dbReference type="OrthoDB" id="423559at2759"/>
<dbReference type="AlphaFoldDB" id="A0A135V5E6"/>
<dbReference type="PROSITE" id="PS51194">
    <property type="entry name" value="HELICASE_CTER"/>
    <property type="match status" value="1"/>
</dbReference>
<dbReference type="EMBL" id="JFFI01000415">
    <property type="protein sequence ID" value="KXH67845.1"/>
    <property type="molecule type" value="Genomic_DNA"/>
</dbReference>
<dbReference type="PANTHER" id="PTHR45626">
    <property type="entry name" value="TRANSCRIPTION TERMINATION FACTOR 2-RELATED"/>
    <property type="match status" value="1"/>
</dbReference>
<accession>A0A135V5E6</accession>
<dbReference type="InterPro" id="IPR014001">
    <property type="entry name" value="Helicase_ATP-bd"/>
</dbReference>
<dbReference type="Pfam" id="PF00097">
    <property type="entry name" value="zf-C3HC4"/>
    <property type="match status" value="1"/>
</dbReference>
<organism evidence="14 15">
    <name type="scientific">Colletotrichum salicis</name>
    <dbReference type="NCBI Taxonomy" id="1209931"/>
    <lineage>
        <taxon>Eukaryota</taxon>
        <taxon>Fungi</taxon>
        <taxon>Dikarya</taxon>
        <taxon>Ascomycota</taxon>
        <taxon>Pezizomycotina</taxon>
        <taxon>Sordariomycetes</taxon>
        <taxon>Hypocreomycetidae</taxon>
        <taxon>Glomerellales</taxon>
        <taxon>Glomerellaceae</taxon>
        <taxon>Colletotrichum</taxon>
        <taxon>Colletotrichum acutatum species complex</taxon>
    </lineage>
</organism>
<dbReference type="PROSITE" id="PS50089">
    <property type="entry name" value="ZF_RING_2"/>
    <property type="match status" value="1"/>
</dbReference>
<dbReference type="SMART" id="SM00487">
    <property type="entry name" value="DEXDc"/>
    <property type="match status" value="1"/>
</dbReference>
<dbReference type="InterPro" id="IPR018957">
    <property type="entry name" value="Znf_C3HC4_RING-type"/>
</dbReference>
<feature type="domain" description="RING-type" evidence="11">
    <location>
        <begin position="789"/>
        <end position="841"/>
    </location>
</feature>
<feature type="domain" description="Helicase C-terminal" evidence="13">
    <location>
        <begin position="1009"/>
        <end position="1159"/>
    </location>
</feature>
<dbReference type="Pfam" id="PF00271">
    <property type="entry name" value="Helicase_C"/>
    <property type="match status" value="1"/>
</dbReference>
<feature type="compositionally biased region" description="Basic residues" evidence="10">
    <location>
        <begin position="944"/>
        <end position="956"/>
    </location>
</feature>
<dbReference type="Gene3D" id="3.40.50.300">
    <property type="entry name" value="P-loop containing nucleotide triphosphate hydrolases"/>
    <property type="match status" value="2"/>
</dbReference>
<feature type="compositionally biased region" description="Basic and acidic residues" evidence="10">
    <location>
        <begin position="96"/>
        <end position="105"/>
    </location>
</feature>
<evidence type="ECO:0000313" key="14">
    <source>
        <dbReference type="EMBL" id="KXH67845.1"/>
    </source>
</evidence>
<evidence type="ECO:0000256" key="3">
    <source>
        <dbReference type="ARBA" id="ARBA00022741"/>
    </source>
</evidence>
<dbReference type="GO" id="GO:0005634">
    <property type="term" value="C:nucleus"/>
    <property type="evidence" value="ECO:0007669"/>
    <property type="project" value="TreeGrafter"/>
</dbReference>
<dbReference type="STRING" id="1209931.A0A135V5E6"/>
<dbReference type="GO" id="GO:0005737">
    <property type="term" value="C:cytoplasm"/>
    <property type="evidence" value="ECO:0007669"/>
    <property type="project" value="TreeGrafter"/>
</dbReference>
<dbReference type="InterPro" id="IPR050628">
    <property type="entry name" value="SNF2_RAD54_helicase_TF"/>
</dbReference>
<dbReference type="GO" id="GO:0016787">
    <property type="term" value="F:hydrolase activity"/>
    <property type="evidence" value="ECO:0007669"/>
    <property type="project" value="UniProtKB-KW"/>
</dbReference>
<evidence type="ECO:0000313" key="15">
    <source>
        <dbReference type="Proteomes" id="UP000070121"/>
    </source>
</evidence>
<dbReference type="GO" id="GO:0008270">
    <property type="term" value="F:zinc ion binding"/>
    <property type="evidence" value="ECO:0007669"/>
    <property type="project" value="UniProtKB-KW"/>
</dbReference>
<dbReference type="CDD" id="cd18793">
    <property type="entry name" value="SF2_C_SNF"/>
    <property type="match status" value="1"/>
</dbReference>
<feature type="region of interest" description="Disordered" evidence="10">
    <location>
        <begin position="274"/>
        <end position="303"/>
    </location>
</feature>
<dbReference type="SUPFAM" id="SSF57850">
    <property type="entry name" value="RING/U-box"/>
    <property type="match status" value="1"/>
</dbReference>
<dbReference type="GO" id="GO:0000724">
    <property type="term" value="P:double-strand break repair via homologous recombination"/>
    <property type="evidence" value="ECO:0007669"/>
    <property type="project" value="TreeGrafter"/>
</dbReference>
<evidence type="ECO:0000256" key="4">
    <source>
        <dbReference type="ARBA" id="ARBA00022771"/>
    </source>
</evidence>
<dbReference type="SMART" id="SM00184">
    <property type="entry name" value="RING"/>
    <property type="match status" value="1"/>
</dbReference>
<keyword evidence="6" id="KW-0347">Helicase</keyword>
<keyword evidence="5" id="KW-0378">Hydrolase</keyword>
<dbReference type="CDD" id="cd18008">
    <property type="entry name" value="DEXDc_SHPRH-like"/>
    <property type="match status" value="1"/>
</dbReference>
<evidence type="ECO:0000259" key="11">
    <source>
        <dbReference type="PROSITE" id="PS50089"/>
    </source>
</evidence>
<dbReference type="SMART" id="SM00490">
    <property type="entry name" value="HELICc"/>
    <property type="match status" value="1"/>
</dbReference>
<keyword evidence="8" id="KW-0067">ATP-binding</keyword>
<feature type="compositionally biased region" description="Acidic residues" evidence="10">
    <location>
        <begin position="861"/>
        <end position="902"/>
    </location>
</feature>
<evidence type="ECO:0000256" key="7">
    <source>
        <dbReference type="ARBA" id="ARBA00022833"/>
    </source>
</evidence>
<evidence type="ECO:0000259" key="12">
    <source>
        <dbReference type="PROSITE" id="PS51192"/>
    </source>
</evidence>
<dbReference type="Proteomes" id="UP000070121">
    <property type="component" value="Unassembled WGS sequence"/>
</dbReference>
<comment type="similarity">
    <text evidence="1">Belongs to the SNF2/RAD54 helicase family.</text>
</comment>
<dbReference type="InterPro" id="IPR001841">
    <property type="entry name" value="Znf_RING"/>
</dbReference>
<evidence type="ECO:0000256" key="2">
    <source>
        <dbReference type="ARBA" id="ARBA00022723"/>
    </source>
</evidence>
<keyword evidence="15" id="KW-1185">Reference proteome</keyword>
<evidence type="ECO:0000256" key="10">
    <source>
        <dbReference type="SAM" id="MobiDB-lite"/>
    </source>
</evidence>
<dbReference type="Gene3D" id="3.30.40.10">
    <property type="entry name" value="Zinc/RING finger domain, C3HC4 (zinc finger)"/>
    <property type="match status" value="1"/>
</dbReference>
<feature type="region of interest" description="Disordered" evidence="10">
    <location>
        <begin position="77"/>
        <end position="174"/>
    </location>
</feature>
<gene>
    <name evidence="14" type="ORF">CSAL01_04224</name>
</gene>
<keyword evidence="3" id="KW-0547">Nucleotide-binding</keyword>
<evidence type="ECO:0000256" key="6">
    <source>
        <dbReference type="ARBA" id="ARBA00022806"/>
    </source>
</evidence>
<name>A0A135V5E6_9PEZI</name>
<keyword evidence="2" id="KW-0479">Metal-binding</keyword>
<keyword evidence="7" id="KW-0862">Zinc</keyword>
<feature type="compositionally biased region" description="Low complexity" evidence="10">
    <location>
        <begin position="281"/>
        <end position="291"/>
    </location>
</feature>
<dbReference type="InterPro" id="IPR049730">
    <property type="entry name" value="SNF2/RAD54-like_C"/>
</dbReference>
<comment type="caution">
    <text evidence="14">The sequence shown here is derived from an EMBL/GenBank/DDBJ whole genome shotgun (WGS) entry which is preliminary data.</text>
</comment>
<dbReference type="SUPFAM" id="SSF52540">
    <property type="entry name" value="P-loop containing nucleoside triphosphate hydrolases"/>
    <property type="match status" value="2"/>
</dbReference>
<evidence type="ECO:0000259" key="13">
    <source>
        <dbReference type="PROSITE" id="PS51194"/>
    </source>
</evidence>
<feature type="region of interest" description="Disordered" evidence="10">
    <location>
        <begin position="860"/>
        <end position="972"/>
    </location>
</feature>
<protein>
    <submittedName>
        <fullName evidence="14">SNF2 family domain-containing protein</fullName>
    </submittedName>
</protein>
<evidence type="ECO:0000256" key="8">
    <source>
        <dbReference type="ARBA" id="ARBA00022840"/>
    </source>
</evidence>
<dbReference type="GO" id="GO:0004386">
    <property type="term" value="F:helicase activity"/>
    <property type="evidence" value="ECO:0007669"/>
    <property type="project" value="UniProtKB-KW"/>
</dbReference>
<reference evidence="14 15" key="1">
    <citation type="submission" date="2014-02" db="EMBL/GenBank/DDBJ databases">
        <title>The genome sequence of Colletotrichum salicis CBS 607.94.</title>
        <authorList>
            <person name="Baroncelli R."/>
            <person name="Thon M.R."/>
        </authorList>
    </citation>
    <scope>NUCLEOTIDE SEQUENCE [LARGE SCALE GENOMIC DNA]</scope>
    <source>
        <strain evidence="14 15">CBS 607.94</strain>
    </source>
</reference>
<dbReference type="GO" id="GO:0005524">
    <property type="term" value="F:ATP binding"/>
    <property type="evidence" value="ECO:0007669"/>
    <property type="project" value="UniProtKB-KW"/>
</dbReference>
<dbReference type="PROSITE" id="PS51192">
    <property type="entry name" value="HELICASE_ATP_BIND_1"/>
    <property type="match status" value="1"/>
</dbReference>
<keyword evidence="4 9" id="KW-0863">Zinc-finger</keyword>
<evidence type="ECO:0000256" key="9">
    <source>
        <dbReference type="PROSITE-ProRule" id="PRU00175"/>
    </source>
</evidence>
<dbReference type="InterPro" id="IPR013083">
    <property type="entry name" value="Znf_RING/FYVE/PHD"/>
</dbReference>
<dbReference type="PANTHER" id="PTHR45626:SF16">
    <property type="entry name" value="ATP-DEPENDENT HELICASE ULS1"/>
    <property type="match status" value="1"/>
</dbReference>
<dbReference type="GO" id="GO:0008094">
    <property type="term" value="F:ATP-dependent activity, acting on DNA"/>
    <property type="evidence" value="ECO:0007669"/>
    <property type="project" value="TreeGrafter"/>
</dbReference>
<sequence length="1177" mass="130986">MDDDPAATQARDKEALRNLANELLDLEGERDFRQAIAESLADGNPRDYENAFREYESAAKTIDDKTLEKQRLEQRIRAARNSARQSTRDATFGEDANMRAARDRWGVANVPYRPPSGSQNAVASQGPSNNTYAMPNMGSAHAGSASWNPFEPPPLNLGSSGGHGNPFNNKRSFGSAYESLGQATSGRNKSQRTADVSDVIDLTGDDDDVHTSFMSRSRQAEAQERGRRAASLARVSRQFSQNPHNARPPVVRPIPAIPGTYGIGYANGLQNPNNGIPQGYASPSSSSSLASTPGGDFMPRMPGSFIDDEDMNFGFTSASQMMNRQLAGRNGYLSANRSSLSTSDVINRANNMNFMDLTDGSGNPLDARVVSLMEDINNDPRRSKEEVEALLRNVHAGMDIPEEDREGTPEAMRYPLYSHQRVALTWMKRQEKGTNKGGILADDMGLGKTISVLSLMVSQKSTKPGCKTTLIVAPLSLIRQWEDEIKKKLKSGPPHALTVYVHHSTQKVKAQELMKYDVVLTTYGTLVSDRKKYAAWIKDLNGRQMSSKTDPNLASSVSLFHPDYSKFYRIVLDESQQIKNHKAQAAMAASYLQSDYRWCLSGTPMMNGVDELFSLYRFLRIKPYNDWSKFRGAFGVLFGKKGDPQAQAMRNLQVLLKATLLRRTKSSQIDGKPILQLPEKTEEVVYAELDEDERKFYTDLETKSQVQINKYLRKGTLGKHYSHVLVLLLRLRQTCCHPHLLLEADDAVPEVDDDMLSRVRTLSIAVVQRLTEKSRALVSADAINEGFECPICYDMMPDPTIPLPCGHELCAGCLKQHVDNARRENIRNGEDEGQVKCAVCRGTLDPANVITFSAFKKVYMPDDDASGSSEDEESDGSVWSSDDDEEEDQDQGQDQDDADADDADKNGNLKGFVVPDGYANISDDEDELSGSSAPKPKATEPKEKKKKKRSKGKMKAAKPSSKESKKRLKKIKGSQLATLRKNAKKNAGAWQDYTKYLSHHWLASSKTRACVDLLKKIQETGEKTIIFSQWTMLLDLLQVAIRKQGLNIKHCRYTGEMSMAQRDDTAFTFSNDPSMKVMMVSLRAGNAGLNLVAASQVIIMDPFWNPYIEMQAVDRAHRIGQQKPVKVHRILTQQTVEDRIVQLQEKKRATVDAALDEREGAKLAGLSLTELRFLFNL</sequence>
<dbReference type="InterPro" id="IPR038718">
    <property type="entry name" value="SNF2-like_sf"/>
</dbReference>
<evidence type="ECO:0000256" key="5">
    <source>
        <dbReference type="ARBA" id="ARBA00022801"/>
    </source>
</evidence>
<dbReference type="InterPro" id="IPR000330">
    <property type="entry name" value="SNF2_N"/>
</dbReference>
<dbReference type="InterPro" id="IPR017907">
    <property type="entry name" value="Znf_RING_CS"/>
</dbReference>
<dbReference type="InterPro" id="IPR001650">
    <property type="entry name" value="Helicase_C-like"/>
</dbReference>
<feature type="domain" description="Helicase ATP-binding" evidence="12">
    <location>
        <begin position="429"/>
        <end position="622"/>
    </location>
</feature>
<dbReference type="InterPro" id="IPR027417">
    <property type="entry name" value="P-loop_NTPase"/>
</dbReference>
<dbReference type="PROSITE" id="PS00518">
    <property type="entry name" value="ZF_RING_1"/>
    <property type="match status" value="1"/>
</dbReference>
<dbReference type="Gene3D" id="3.40.50.10810">
    <property type="entry name" value="Tandem AAA-ATPase domain"/>
    <property type="match status" value="1"/>
</dbReference>
<evidence type="ECO:0000256" key="1">
    <source>
        <dbReference type="ARBA" id="ARBA00007025"/>
    </source>
</evidence>
<proteinExistence type="inferred from homology"/>
<feature type="compositionally biased region" description="Polar residues" evidence="10">
    <location>
        <begin position="116"/>
        <end position="133"/>
    </location>
</feature>
<dbReference type="Pfam" id="PF00176">
    <property type="entry name" value="SNF2-rel_dom"/>
    <property type="match status" value="1"/>
</dbReference>